<dbReference type="Gene3D" id="1.20.120.520">
    <property type="entry name" value="nmb1532 protein domain like"/>
    <property type="match status" value="1"/>
</dbReference>
<accession>A0ABY3SKR5</accession>
<organism evidence="2 3">
    <name type="scientific">Paenibacillus hexagrammi</name>
    <dbReference type="NCBI Taxonomy" id="2908839"/>
    <lineage>
        <taxon>Bacteria</taxon>
        <taxon>Bacillati</taxon>
        <taxon>Bacillota</taxon>
        <taxon>Bacilli</taxon>
        <taxon>Bacillales</taxon>
        <taxon>Paenibacillaceae</taxon>
        <taxon>Paenibacillus</taxon>
    </lineage>
</organism>
<protein>
    <submittedName>
        <fullName evidence="2">Hemerythrin domain-containing protein</fullName>
    </submittedName>
</protein>
<dbReference type="Pfam" id="PF01814">
    <property type="entry name" value="Hemerythrin"/>
    <property type="match status" value="1"/>
</dbReference>
<dbReference type="InterPro" id="IPR012312">
    <property type="entry name" value="Hemerythrin-like"/>
</dbReference>
<feature type="domain" description="Hemerythrin-like" evidence="1">
    <location>
        <begin position="24"/>
        <end position="167"/>
    </location>
</feature>
<reference evidence="2 3" key="1">
    <citation type="journal article" date="2024" name="Int. J. Syst. Evol. Microbiol.">
        <title>Paenibacillus hexagrammi sp. nov., a novel bacterium isolated from the gut content of Hexagrammos agrammus.</title>
        <authorList>
            <person name="Jung H.K."/>
            <person name="Kim D.G."/>
            <person name="Zin H."/>
            <person name="Park J."/>
            <person name="Jung H."/>
            <person name="Kim Y.O."/>
            <person name="Kong H.J."/>
            <person name="Kim J.W."/>
            <person name="Kim Y.S."/>
        </authorList>
    </citation>
    <scope>NUCLEOTIDE SEQUENCE [LARGE SCALE GENOMIC DNA]</scope>
    <source>
        <strain evidence="2 3">YPD9-1</strain>
    </source>
</reference>
<sequence length="180" mass="20659">MEVHAESYCMGLASSNPDVLSLATDRLKEEHQQLRQQLRLLEASAKEVMMLDDGVKGLQLLGQLRGLTAQLMDELERHAQWEDRELFPFLMNYFRRESAPSILPSFWVLEKDHQLGVSFIQSFHEAVIELSPLIVKKRLGEAASHLVQACLILNDHITMEEQMILPLTEQVLTDLELFFS</sequence>
<evidence type="ECO:0000259" key="1">
    <source>
        <dbReference type="Pfam" id="PF01814"/>
    </source>
</evidence>
<dbReference type="Proteomes" id="UP001649230">
    <property type="component" value="Chromosome"/>
</dbReference>
<dbReference type="EMBL" id="CP090978">
    <property type="protein sequence ID" value="UJF33819.1"/>
    <property type="molecule type" value="Genomic_DNA"/>
</dbReference>
<gene>
    <name evidence="2" type="ORF">L0M14_00685</name>
</gene>
<proteinExistence type="predicted"/>
<keyword evidence="3" id="KW-1185">Reference proteome</keyword>
<name>A0ABY3SKR5_9BACL</name>
<evidence type="ECO:0000313" key="3">
    <source>
        <dbReference type="Proteomes" id="UP001649230"/>
    </source>
</evidence>
<dbReference type="RefSeq" id="WP_235120210.1">
    <property type="nucleotide sequence ID" value="NZ_CP090978.1"/>
</dbReference>
<evidence type="ECO:0000313" key="2">
    <source>
        <dbReference type="EMBL" id="UJF33819.1"/>
    </source>
</evidence>